<accession>A0ABQ9HY43</accession>
<keyword evidence="3" id="KW-1185">Reference proteome</keyword>
<reference evidence="2 3" key="1">
    <citation type="submission" date="2023-02" db="EMBL/GenBank/DDBJ databases">
        <title>LHISI_Scaffold_Assembly.</title>
        <authorList>
            <person name="Stuart O.P."/>
            <person name="Cleave R."/>
            <person name="Magrath M.J.L."/>
            <person name="Mikheyev A.S."/>
        </authorList>
    </citation>
    <scope>NUCLEOTIDE SEQUENCE [LARGE SCALE GENOMIC DNA]</scope>
    <source>
        <strain evidence="2">Daus_M_001</strain>
        <tissue evidence="2">Leg muscle</tissue>
    </source>
</reference>
<evidence type="ECO:0000313" key="3">
    <source>
        <dbReference type="Proteomes" id="UP001159363"/>
    </source>
</evidence>
<gene>
    <name evidence="2" type="ORF">PR048_008787</name>
</gene>
<evidence type="ECO:0000313" key="2">
    <source>
        <dbReference type="EMBL" id="KAJ8889289.1"/>
    </source>
</evidence>
<dbReference type="Proteomes" id="UP001159363">
    <property type="component" value="Chromosome 3"/>
</dbReference>
<sequence length="1194" mass="133294">MRSKLRRGKQINPRRCTSQQVFAFRRPRREGARAKGEHARPSAVLLSVRSGHWTGVLTVLSQTYPFSNWLREARGTGHASEWLLHSEKGTLCCRRLNYRALIGERRYNMLLCSDSVLLARNTYIISSGKAHVRWAGLLVCKYGRRGAAVAREKLGCLPSLVRHLDQVTPASEQPNVGTKRLVLRSQRGFSTAAPRDSDKFMGAEVEGIITQVIKVGLSRGQVRAAHCTRKTHHFAPIRTPTVSNLYYDLRASIRTPISQMDPKGLAVTRPGIQVPITHADRCTRCGNLPAKWHGGSKRSTAYSGNGPYLRTIGYCMLREVSYWLGRRLTSGLPGADWRTAFQLFDGQVMACTAGILKVATVPHAQGHLFFAKIFQDKFVPTQLSSEPLSLLERLNCYASYLSARESRKIMDISSELVHTYKATVANKSVFRPANEYRNTVLNVSELVSEEILAALKSEVLRADEAGDPRENPPTSDIVWHDSHIRNPGVTPLGIKPGSPGWEGSSLTTTPPRPLLIVLGDSRSLRHEDVTEFIVIPRAPVLSSRRSGKLSAHSWTQTLRPSMREFRRPSASYGFTARRFVFQIYPAPRTNISLPLIPDDTGLELLHLVMLCSRGLESDEDEMRREWSSAKMLGQGKREIPKKTADQRHQPSSNHSSRRKEQAIGHSEGELLLLVKIVFHFVCQPLMDVNSTHNTLEFSLLQKNNAELCTSLLITRATSISRSHSEASHAPSNSEALAANSIREVLDAPPITYATVLTQHLGRATTSPKRNVSVGAEVPPPSLITAEVQSGGSPDPCEDPITTHSDPRPRVEERRCFFLRPGFVSVTHARRPCLPADTTPAYEGRLPTRESSDPSHVSRAARLVATLRRRRRHNYGATYARLDHRVSSLDPRSDLRSTQKTVAPFEFRVELEIEMKFISNCRNWRFEISIPDQQPSATNQNLARSLLSISHFGTKIDESEIQNHKISLMQCFYIGTKIKLDPGSEQRSFDLGSGKMLVQPSISKGVHIEMRDSRLYRVTSSCARQQNGVTAQQHLESAVRPLNCQLVTQPVRNHLQDVDVSQSETQGPTTACSIVRLATLGQLPSKRPAASPVLPVVPEFWYVYQIFYLDTRYQIFIILEFMAHGTKILFPLSDNTALVRHSHYVFRVHGVDHSGISRTFAVGAEIGPGRGLCDERRKTNGTGVNRRNTNGTGVK</sequence>
<name>A0ABQ9HY43_9NEOP</name>
<feature type="region of interest" description="Disordered" evidence="1">
    <location>
        <begin position="622"/>
        <end position="661"/>
    </location>
</feature>
<feature type="region of interest" description="Disordered" evidence="1">
    <location>
        <begin position="1173"/>
        <end position="1194"/>
    </location>
</feature>
<feature type="compositionally biased region" description="Basic and acidic residues" evidence="1">
    <location>
        <begin position="635"/>
        <end position="648"/>
    </location>
</feature>
<evidence type="ECO:0000256" key="1">
    <source>
        <dbReference type="SAM" id="MobiDB-lite"/>
    </source>
</evidence>
<feature type="region of interest" description="Disordered" evidence="1">
    <location>
        <begin position="786"/>
        <end position="807"/>
    </location>
</feature>
<proteinExistence type="predicted"/>
<protein>
    <submittedName>
        <fullName evidence="2">Uncharacterized protein</fullName>
    </submittedName>
</protein>
<feature type="compositionally biased region" description="Low complexity" evidence="1">
    <location>
        <begin position="1179"/>
        <end position="1194"/>
    </location>
</feature>
<organism evidence="2 3">
    <name type="scientific">Dryococelus australis</name>
    <dbReference type="NCBI Taxonomy" id="614101"/>
    <lineage>
        <taxon>Eukaryota</taxon>
        <taxon>Metazoa</taxon>
        <taxon>Ecdysozoa</taxon>
        <taxon>Arthropoda</taxon>
        <taxon>Hexapoda</taxon>
        <taxon>Insecta</taxon>
        <taxon>Pterygota</taxon>
        <taxon>Neoptera</taxon>
        <taxon>Polyneoptera</taxon>
        <taxon>Phasmatodea</taxon>
        <taxon>Verophasmatodea</taxon>
        <taxon>Anareolatae</taxon>
        <taxon>Phasmatidae</taxon>
        <taxon>Eurycanthinae</taxon>
        <taxon>Dryococelus</taxon>
    </lineage>
</organism>
<feature type="region of interest" description="Disordered" evidence="1">
    <location>
        <begin position="463"/>
        <end position="482"/>
    </location>
</feature>
<dbReference type="EMBL" id="JARBHB010000003">
    <property type="protein sequence ID" value="KAJ8889289.1"/>
    <property type="molecule type" value="Genomic_DNA"/>
</dbReference>
<comment type="caution">
    <text evidence="2">The sequence shown here is derived from an EMBL/GenBank/DDBJ whole genome shotgun (WGS) entry which is preliminary data.</text>
</comment>